<dbReference type="InterPro" id="IPR005720">
    <property type="entry name" value="Dihydroorotate_DH_cat"/>
</dbReference>
<dbReference type="NCBIfam" id="NF005574">
    <property type="entry name" value="PRK07259.1"/>
    <property type="match status" value="1"/>
</dbReference>
<evidence type="ECO:0000256" key="2">
    <source>
        <dbReference type="ARBA" id="ARBA00004725"/>
    </source>
</evidence>
<evidence type="ECO:0000256" key="6">
    <source>
        <dbReference type="ARBA" id="ARBA00023002"/>
    </source>
</evidence>
<feature type="domain" description="Dihydroorotate dehydrogenase catalytic" evidence="7">
    <location>
        <begin position="1"/>
        <end position="221"/>
    </location>
</feature>
<dbReference type="InterPro" id="IPR050074">
    <property type="entry name" value="DHO_dehydrogenase"/>
</dbReference>
<dbReference type="SUPFAM" id="SSF51395">
    <property type="entry name" value="FMN-linked oxidoreductases"/>
    <property type="match status" value="1"/>
</dbReference>
<dbReference type="EMBL" id="JQ844189">
    <property type="protein sequence ID" value="AGS52333.1"/>
    <property type="molecule type" value="Genomic_DNA"/>
</dbReference>
<dbReference type="PANTHER" id="PTHR48109">
    <property type="entry name" value="DIHYDROOROTATE DEHYDROGENASE (QUINONE), MITOCHONDRIAL-RELATED"/>
    <property type="match status" value="1"/>
</dbReference>
<evidence type="ECO:0000256" key="4">
    <source>
        <dbReference type="ARBA" id="ARBA00022643"/>
    </source>
</evidence>
<keyword evidence="6" id="KW-0560">Oxidoreductase</keyword>
<accession>A0A806JZQ6</accession>
<evidence type="ECO:0000256" key="1">
    <source>
        <dbReference type="ARBA" id="ARBA00001917"/>
    </source>
</evidence>
<dbReference type="Pfam" id="PF01180">
    <property type="entry name" value="DHO_dh"/>
    <property type="match status" value="1"/>
</dbReference>
<comment type="cofactor">
    <cofactor evidence="1">
        <name>FMN</name>
        <dbReference type="ChEBI" id="CHEBI:58210"/>
    </cofactor>
</comment>
<evidence type="ECO:0000259" key="7">
    <source>
        <dbReference type="Pfam" id="PF01180"/>
    </source>
</evidence>
<keyword evidence="4" id="KW-0288">FMN</keyword>
<sequence length="237" mass="24576">MNSIGLENPGIPAFIEKELPPLRKLGPAVIANLSGSTVEEYSEGAALLNASSVDMVELNISCPNVRAGGMAFGLDPGAAASVTGPVRRALSGKPLMVKLSPNAPDLAAVARACVSAGADALSLVNTFKAMAIDIHNRRPVFDNISAGLSGPAIKPIALRMVWELYAELRPKVPIVALGGIACTDDALEFLMAGAAAVQVGSATFARPSTMIEIIDGIEDYMRRDGIARPGDISLRGD</sequence>
<dbReference type="GO" id="GO:0006221">
    <property type="term" value="P:pyrimidine nucleotide biosynthetic process"/>
    <property type="evidence" value="ECO:0007669"/>
    <property type="project" value="UniProtKB-KW"/>
</dbReference>
<proteinExistence type="predicted"/>
<keyword evidence="3" id="KW-0285">Flavoprotein</keyword>
<dbReference type="GO" id="GO:0006207">
    <property type="term" value="P:'de novo' pyrimidine nucleobase biosynthetic process"/>
    <property type="evidence" value="ECO:0007669"/>
    <property type="project" value="TreeGrafter"/>
</dbReference>
<dbReference type="GO" id="GO:0004152">
    <property type="term" value="F:dihydroorotate dehydrogenase activity"/>
    <property type="evidence" value="ECO:0007669"/>
    <property type="project" value="TreeGrafter"/>
</dbReference>
<organism evidence="8">
    <name type="scientific">uncultured bacterium contig00063</name>
    <dbReference type="NCBI Taxonomy" id="1181546"/>
    <lineage>
        <taxon>Bacteria</taxon>
        <taxon>environmental samples</taxon>
    </lineage>
</organism>
<evidence type="ECO:0000256" key="5">
    <source>
        <dbReference type="ARBA" id="ARBA00022975"/>
    </source>
</evidence>
<keyword evidence="5" id="KW-0665">Pyrimidine biosynthesis</keyword>
<name>A0A806JZQ6_9BACT</name>
<evidence type="ECO:0000313" key="8">
    <source>
        <dbReference type="EMBL" id="AGS52333.1"/>
    </source>
</evidence>
<evidence type="ECO:0000256" key="3">
    <source>
        <dbReference type="ARBA" id="ARBA00022630"/>
    </source>
</evidence>
<dbReference type="GO" id="GO:0005737">
    <property type="term" value="C:cytoplasm"/>
    <property type="evidence" value="ECO:0007669"/>
    <property type="project" value="InterPro"/>
</dbReference>
<dbReference type="Gene3D" id="3.20.20.70">
    <property type="entry name" value="Aldolase class I"/>
    <property type="match status" value="1"/>
</dbReference>
<comment type="pathway">
    <text evidence="2">Pyrimidine metabolism; UMP biosynthesis via de novo pathway.</text>
</comment>
<protein>
    <submittedName>
        <fullName evidence="8">Dihydroorotate dehydrogenase, catalytic subunit</fullName>
    </submittedName>
</protein>
<dbReference type="InterPro" id="IPR013785">
    <property type="entry name" value="Aldolase_TIM"/>
</dbReference>
<reference evidence="8" key="1">
    <citation type="submission" date="2012-03" db="EMBL/GenBank/DDBJ databases">
        <title>Functional metagenomics reveals considerable lignocellulase gene clusters in the gut microbiome of a wood-feeding higher termite.</title>
        <authorList>
            <person name="Liu N."/>
        </authorList>
    </citation>
    <scope>NUCLEOTIDE SEQUENCE</scope>
</reference>
<dbReference type="AlphaFoldDB" id="A0A806JZQ6"/>
<dbReference type="PANTHER" id="PTHR48109:SF1">
    <property type="entry name" value="DIHYDROOROTATE DEHYDROGENASE (FUMARATE)"/>
    <property type="match status" value="1"/>
</dbReference>